<dbReference type="Gene3D" id="1.10.110.30">
    <property type="match status" value="1"/>
</dbReference>
<feature type="binding site" evidence="11">
    <location>
        <position position="27"/>
    </location>
    <ligand>
        <name>CTP</name>
        <dbReference type="ChEBI" id="CHEBI:37563"/>
    </ligand>
</feature>
<evidence type="ECO:0000256" key="4">
    <source>
        <dbReference type="ARBA" id="ARBA00022695"/>
    </source>
</evidence>
<comment type="similarity">
    <text evidence="11">Belongs to the tRNA nucleotidyltransferase/poly(A) polymerase family. Bacterial CCA-adding enzyme type 3 subfamily.</text>
</comment>
<dbReference type="InterPro" id="IPR032810">
    <property type="entry name" value="CCA-adding_enz_C"/>
</dbReference>
<keyword evidence="2 11" id="KW-0808">Transferase</keyword>
<feature type="binding site" evidence="11">
    <location>
        <position position="157"/>
    </location>
    <ligand>
        <name>ATP</name>
        <dbReference type="ChEBI" id="CHEBI:30616"/>
    </ligand>
</feature>
<keyword evidence="3 11" id="KW-0819">tRNA processing</keyword>
<dbReference type="InterPro" id="IPR002646">
    <property type="entry name" value="PolA_pol_head_dom"/>
</dbReference>
<dbReference type="GO" id="GO:0001680">
    <property type="term" value="P:tRNA 3'-terminal CCA addition"/>
    <property type="evidence" value="ECO:0007669"/>
    <property type="project" value="UniProtKB-UniRule"/>
</dbReference>
<comment type="caution">
    <text evidence="15">The sequence shown here is derived from an EMBL/GenBank/DDBJ whole genome shotgun (WGS) entry which is preliminary data.</text>
</comment>
<feature type="binding site" evidence="11">
    <location>
        <position position="111"/>
    </location>
    <ligand>
        <name>CTP</name>
        <dbReference type="ChEBI" id="CHEBI:37563"/>
    </ligand>
</feature>
<keyword evidence="7 11" id="KW-0692">RNA repair</keyword>
<reference evidence="15 16" key="1">
    <citation type="submission" date="2019-09" db="EMBL/GenBank/DDBJ databases">
        <title>Whole genome sequences of isolates from the Mars Exploration Rovers.</title>
        <authorList>
            <person name="Seuylemezian A."/>
            <person name="Vaishampayan P."/>
        </authorList>
    </citation>
    <scope>NUCLEOTIDE SEQUENCE [LARGE SCALE GENOMIC DNA]</scope>
    <source>
        <strain evidence="15 16">MER_TA_151</strain>
    </source>
</reference>
<evidence type="ECO:0000313" key="16">
    <source>
        <dbReference type="Proteomes" id="UP000326671"/>
    </source>
</evidence>
<evidence type="ECO:0000256" key="10">
    <source>
        <dbReference type="ARBA" id="ARBA00022884"/>
    </source>
</evidence>
<name>A0A5J5HUQ2_9BACI</name>
<evidence type="ECO:0000256" key="3">
    <source>
        <dbReference type="ARBA" id="ARBA00022694"/>
    </source>
</evidence>
<feature type="binding site" evidence="11">
    <location>
        <position position="30"/>
    </location>
    <ligand>
        <name>CTP</name>
        <dbReference type="ChEBI" id="CHEBI:37563"/>
    </ligand>
</feature>
<feature type="binding site" evidence="11">
    <location>
        <position position="30"/>
    </location>
    <ligand>
        <name>ATP</name>
        <dbReference type="ChEBI" id="CHEBI:30616"/>
    </ligand>
</feature>
<evidence type="ECO:0000256" key="2">
    <source>
        <dbReference type="ARBA" id="ARBA00022679"/>
    </source>
</evidence>
<feature type="binding site" evidence="11">
    <location>
        <position position="154"/>
    </location>
    <ligand>
        <name>ATP</name>
        <dbReference type="ChEBI" id="CHEBI:30616"/>
    </ligand>
</feature>
<evidence type="ECO:0000256" key="11">
    <source>
        <dbReference type="HAMAP-Rule" id="MF_01263"/>
    </source>
</evidence>
<dbReference type="EMBL" id="VYKL01000015">
    <property type="protein sequence ID" value="KAA9026105.1"/>
    <property type="molecule type" value="Genomic_DNA"/>
</dbReference>
<feature type="binding site" evidence="11">
    <location>
        <position position="157"/>
    </location>
    <ligand>
        <name>CTP</name>
        <dbReference type="ChEBI" id="CHEBI:37563"/>
    </ligand>
</feature>
<keyword evidence="6 11" id="KW-0547">Nucleotide-binding</keyword>
<feature type="binding site" evidence="11">
    <location>
        <position position="154"/>
    </location>
    <ligand>
        <name>CTP</name>
        <dbReference type="ChEBI" id="CHEBI:37563"/>
    </ligand>
</feature>
<dbReference type="GO" id="GO:0004810">
    <property type="term" value="F:CCA tRNA nucleotidyltransferase activity"/>
    <property type="evidence" value="ECO:0007669"/>
    <property type="project" value="UniProtKB-UniRule"/>
</dbReference>
<feature type="binding site" evidence="11">
    <location>
        <position position="163"/>
    </location>
    <ligand>
        <name>ATP</name>
        <dbReference type="ChEBI" id="CHEBI:30616"/>
    </ligand>
</feature>
<organism evidence="15 16">
    <name type="scientific">Niallia endozanthoxylica</name>
    <dbReference type="NCBI Taxonomy" id="2036016"/>
    <lineage>
        <taxon>Bacteria</taxon>
        <taxon>Bacillati</taxon>
        <taxon>Bacillota</taxon>
        <taxon>Bacilli</taxon>
        <taxon>Bacillales</taxon>
        <taxon>Bacillaceae</taxon>
        <taxon>Niallia</taxon>
    </lineage>
</organism>
<dbReference type="Pfam" id="PF12627">
    <property type="entry name" value="PolyA_pol_RNAbd"/>
    <property type="match status" value="1"/>
</dbReference>
<dbReference type="CDD" id="cd05398">
    <property type="entry name" value="NT_ClassII-CCAase"/>
    <property type="match status" value="1"/>
</dbReference>
<dbReference type="Pfam" id="PF13735">
    <property type="entry name" value="tRNA_NucTran2_2"/>
    <property type="match status" value="1"/>
</dbReference>
<evidence type="ECO:0000259" key="12">
    <source>
        <dbReference type="Pfam" id="PF01743"/>
    </source>
</evidence>
<dbReference type="Gene3D" id="1.20.58.560">
    <property type="match status" value="1"/>
</dbReference>
<dbReference type="GO" id="GO:0042245">
    <property type="term" value="P:RNA repair"/>
    <property type="evidence" value="ECO:0007669"/>
    <property type="project" value="UniProtKB-KW"/>
</dbReference>
<feature type="binding site" evidence="11">
    <location>
        <position position="163"/>
    </location>
    <ligand>
        <name>CTP</name>
        <dbReference type="ChEBI" id="CHEBI:37563"/>
    </ligand>
</feature>
<keyword evidence="5 11" id="KW-0479">Metal-binding</keyword>
<protein>
    <recommendedName>
        <fullName evidence="11">CCA-adding enzyme</fullName>
        <ecNumber evidence="11">2.7.7.72</ecNumber>
    </recommendedName>
    <alternativeName>
        <fullName evidence="11">CCA tRNA nucleotidyltransferase</fullName>
    </alternativeName>
    <alternativeName>
        <fullName evidence="11">tRNA CCA-pyrophosphorylase</fullName>
    </alternativeName>
    <alternativeName>
        <fullName evidence="11">tRNA adenylyl-/cytidylyl- transferase</fullName>
    </alternativeName>
    <alternativeName>
        <fullName evidence="11">tRNA nucleotidyltransferase</fullName>
    </alternativeName>
    <alternativeName>
        <fullName evidence="11">tRNA-NT</fullName>
    </alternativeName>
</protein>
<dbReference type="InterPro" id="IPR043519">
    <property type="entry name" value="NT_sf"/>
</dbReference>
<evidence type="ECO:0000313" key="15">
    <source>
        <dbReference type="EMBL" id="KAA9026105.1"/>
    </source>
</evidence>
<evidence type="ECO:0000259" key="13">
    <source>
        <dbReference type="Pfam" id="PF12627"/>
    </source>
</evidence>
<dbReference type="GO" id="GO:0000287">
    <property type="term" value="F:magnesium ion binding"/>
    <property type="evidence" value="ECO:0007669"/>
    <property type="project" value="UniProtKB-UniRule"/>
</dbReference>
<keyword evidence="4 11" id="KW-0548">Nucleotidyltransferase</keyword>
<dbReference type="PANTHER" id="PTHR46173:SF1">
    <property type="entry name" value="CCA TRNA NUCLEOTIDYLTRANSFERASE 1, MITOCHONDRIAL"/>
    <property type="match status" value="1"/>
</dbReference>
<comment type="catalytic activity">
    <reaction evidence="11">
        <text>a tRNA with a 3' CCA end + 2 CTP + ATP = a tRNA with a 3' CCACCA end + 3 diphosphate</text>
        <dbReference type="Rhea" id="RHEA:76235"/>
        <dbReference type="Rhea" id="RHEA-COMP:10468"/>
        <dbReference type="Rhea" id="RHEA-COMP:18655"/>
        <dbReference type="ChEBI" id="CHEBI:30616"/>
        <dbReference type="ChEBI" id="CHEBI:33019"/>
        <dbReference type="ChEBI" id="CHEBI:37563"/>
        <dbReference type="ChEBI" id="CHEBI:83071"/>
        <dbReference type="ChEBI" id="CHEBI:195187"/>
    </reaction>
</comment>
<dbReference type="GO" id="GO:0005524">
    <property type="term" value="F:ATP binding"/>
    <property type="evidence" value="ECO:0007669"/>
    <property type="project" value="UniProtKB-UniRule"/>
</dbReference>
<dbReference type="SUPFAM" id="SSF81891">
    <property type="entry name" value="Poly A polymerase C-terminal region-like"/>
    <property type="match status" value="1"/>
</dbReference>
<keyword evidence="9 11" id="KW-0460">Magnesium</keyword>
<dbReference type="OrthoDB" id="9805698at2"/>
<comment type="subunit">
    <text evidence="11">Homodimer.</text>
</comment>
<dbReference type="GO" id="GO:0160016">
    <property type="term" value="F:CCACCA tRNA nucleotidyltransferase activity"/>
    <property type="evidence" value="ECO:0007669"/>
    <property type="project" value="RHEA"/>
</dbReference>
<dbReference type="RefSeq" id="WP_150439755.1">
    <property type="nucleotide sequence ID" value="NZ_VYKL01000015.1"/>
</dbReference>
<keyword evidence="16" id="KW-1185">Reference proteome</keyword>
<evidence type="ECO:0000259" key="14">
    <source>
        <dbReference type="Pfam" id="PF13735"/>
    </source>
</evidence>
<dbReference type="AlphaFoldDB" id="A0A5J5HUQ2"/>
<dbReference type="InterPro" id="IPR050264">
    <property type="entry name" value="Bact_CCA-adding_enz_type3_sf"/>
</dbReference>
<comment type="function">
    <text evidence="11">Catalyzes the addition and repair of the essential 3'-terminal CCA sequence in tRNAs without using a nucleic acid template. Adds these three nucleotides in the order of C, C, and A to the tRNA nucleotide-73, using CTP and ATP as substrates and producing inorganic pyrophosphate. tRNA 3'-terminal CCA addition is required both for tRNA processing and repair. Also involved in tRNA surveillance by mediating tandem CCA addition to generate a CCACCA at the 3' terminus of unstable tRNAs. While stable tRNAs receive only 3'-terminal CCA, unstable tRNAs are marked with CCACCA and rapidly degraded.</text>
</comment>
<feature type="binding site" evidence="11">
    <location>
        <position position="40"/>
    </location>
    <ligand>
        <name>Mg(2+)</name>
        <dbReference type="ChEBI" id="CHEBI:18420"/>
    </ligand>
</feature>
<feature type="binding site" evidence="11">
    <location>
        <position position="111"/>
    </location>
    <ligand>
        <name>ATP</name>
        <dbReference type="ChEBI" id="CHEBI:30616"/>
    </ligand>
</feature>
<dbReference type="NCBIfam" id="NF009814">
    <property type="entry name" value="PRK13299.1"/>
    <property type="match status" value="1"/>
</dbReference>
<evidence type="ECO:0000256" key="7">
    <source>
        <dbReference type="ARBA" id="ARBA00022800"/>
    </source>
</evidence>
<comment type="catalytic activity">
    <reaction evidence="11">
        <text>a tRNA precursor + 2 CTP + ATP = a tRNA with a 3' CCA end + 3 diphosphate</text>
        <dbReference type="Rhea" id="RHEA:14433"/>
        <dbReference type="Rhea" id="RHEA-COMP:10465"/>
        <dbReference type="Rhea" id="RHEA-COMP:10468"/>
        <dbReference type="ChEBI" id="CHEBI:30616"/>
        <dbReference type="ChEBI" id="CHEBI:33019"/>
        <dbReference type="ChEBI" id="CHEBI:37563"/>
        <dbReference type="ChEBI" id="CHEBI:74896"/>
        <dbReference type="ChEBI" id="CHEBI:83071"/>
        <dbReference type="EC" id="2.7.7.72"/>
    </reaction>
</comment>
<evidence type="ECO:0000256" key="9">
    <source>
        <dbReference type="ARBA" id="ARBA00022842"/>
    </source>
</evidence>
<evidence type="ECO:0000256" key="1">
    <source>
        <dbReference type="ARBA" id="ARBA00001946"/>
    </source>
</evidence>
<dbReference type="EC" id="2.7.7.72" evidence="11"/>
<comment type="miscellaneous">
    <text evidence="11">A single active site specifically recognizes both ATP and CTP and is responsible for their addition.</text>
</comment>
<evidence type="ECO:0000256" key="5">
    <source>
        <dbReference type="ARBA" id="ARBA00022723"/>
    </source>
</evidence>
<feature type="binding site" evidence="11">
    <location>
        <position position="160"/>
    </location>
    <ligand>
        <name>CTP</name>
        <dbReference type="ChEBI" id="CHEBI:37563"/>
    </ligand>
</feature>
<feature type="domain" description="CCA-adding enzyme C-terminal" evidence="14">
    <location>
        <begin position="247"/>
        <end position="393"/>
    </location>
</feature>
<feature type="binding site" evidence="11">
    <location>
        <position position="160"/>
    </location>
    <ligand>
        <name>ATP</name>
        <dbReference type="ChEBI" id="CHEBI:30616"/>
    </ligand>
</feature>
<dbReference type="InterPro" id="IPR032828">
    <property type="entry name" value="PolyA_RNA-bd"/>
</dbReference>
<dbReference type="Proteomes" id="UP000326671">
    <property type="component" value="Unassembled WGS sequence"/>
</dbReference>
<dbReference type="InterPro" id="IPR023068">
    <property type="entry name" value="CCA-adding_enz_firmicutes"/>
</dbReference>
<accession>A0A5J5HUQ2</accession>
<keyword evidence="10 11" id="KW-0694">RNA-binding</keyword>
<gene>
    <name evidence="11" type="primary">cca</name>
    <name evidence="15" type="ORF">F4V44_09525</name>
</gene>
<sequence length="399" mass="46342">MMPIFKKAIPLFERIEQAGFEAYFVGGCVRDYILGKEIADVDIATSATPQEVKKVFPRTIDVGIEHGTVVVLWDKDTYELTTFRTDGEYIDFRRPSDVTFIRNLEEDLKRRDFTMNSIAMDKEGHLIDPFHGQEAIKQRIIKTVGSATERFHEDALRMMRAVRFVSQLSFSIEIETLQALRKYAILLENIATERKTVEFEKLLQGENRKAALQLLLDTGLFQYLPGMSNHEKSLTQLLQYNLKELSNIEMWSLLLFLIDISPTETELFLRKWKLPVKKMKLAKSIVDWLQFRHHSPWDNDSLYKAGREIILSVERLFNICHHQPLCTSISDVKERYEGLMIKNRQELAVSGHDLIEWSGQKGGPWVKGKLDLIEKAVLHGEVDNKRESIREWLLNCNQN</sequence>
<feature type="domain" description="Poly A polymerase head" evidence="12">
    <location>
        <begin position="22"/>
        <end position="141"/>
    </location>
</feature>
<dbReference type="PANTHER" id="PTHR46173">
    <property type="entry name" value="CCA TRNA NUCLEOTIDYLTRANSFERASE 1, MITOCHONDRIAL"/>
    <property type="match status" value="1"/>
</dbReference>
<dbReference type="GO" id="GO:0000049">
    <property type="term" value="F:tRNA binding"/>
    <property type="evidence" value="ECO:0007669"/>
    <property type="project" value="UniProtKB-UniRule"/>
</dbReference>
<evidence type="ECO:0000256" key="8">
    <source>
        <dbReference type="ARBA" id="ARBA00022840"/>
    </source>
</evidence>
<comment type="cofactor">
    <cofactor evidence="1 11">
        <name>Mg(2+)</name>
        <dbReference type="ChEBI" id="CHEBI:18420"/>
    </cofactor>
</comment>
<dbReference type="Gene3D" id="1.10.246.80">
    <property type="match status" value="1"/>
</dbReference>
<dbReference type="Gene3D" id="3.30.460.10">
    <property type="entry name" value="Beta Polymerase, domain 2"/>
    <property type="match status" value="1"/>
</dbReference>
<dbReference type="HAMAP" id="MF_01263">
    <property type="entry name" value="CCA_bact_type3"/>
    <property type="match status" value="1"/>
</dbReference>
<keyword evidence="8 11" id="KW-0067">ATP-binding</keyword>
<dbReference type="Pfam" id="PF01743">
    <property type="entry name" value="PolyA_pol"/>
    <property type="match status" value="1"/>
</dbReference>
<evidence type="ECO:0000256" key="6">
    <source>
        <dbReference type="ARBA" id="ARBA00022741"/>
    </source>
</evidence>
<dbReference type="SUPFAM" id="SSF81301">
    <property type="entry name" value="Nucleotidyltransferase"/>
    <property type="match status" value="1"/>
</dbReference>
<feature type="binding site" evidence="11">
    <location>
        <position position="27"/>
    </location>
    <ligand>
        <name>ATP</name>
        <dbReference type="ChEBI" id="CHEBI:30616"/>
    </ligand>
</feature>
<feature type="binding site" evidence="11">
    <location>
        <position position="42"/>
    </location>
    <ligand>
        <name>Mg(2+)</name>
        <dbReference type="ChEBI" id="CHEBI:18420"/>
    </ligand>
</feature>
<feature type="domain" description="tRNA nucleotidyltransferase/poly(A) polymerase RNA and SrmB- binding" evidence="13">
    <location>
        <begin position="170"/>
        <end position="227"/>
    </location>
</feature>
<proteinExistence type="inferred from homology"/>